<keyword evidence="2" id="KW-1185">Reference proteome</keyword>
<organism evidence="1 2">
    <name type="scientific">Zingiber officinale</name>
    <name type="common">Ginger</name>
    <name type="synonym">Amomum zingiber</name>
    <dbReference type="NCBI Taxonomy" id="94328"/>
    <lineage>
        <taxon>Eukaryota</taxon>
        <taxon>Viridiplantae</taxon>
        <taxon>Streptophyta</taxon>
        <taxon>Embryophyta</taxon>
        <taxon>Tracheophyta</taxon>
        <taxon>Spermatophyta</taxon>
        <taxon>Magnoliopsida</taxon>
        <taxon>Liliopsida</taxon>
        <taxon>Zingiberales</taxon>
        <taxon>Zingiberaceae</taxon>
        <taxon>Zingiber</taxon>
    </lineage>
</organism>
<name>A0A8J5H695_ZINOF</name>
<dbReference type="EMBL" id="JACMSC010000005">
    <property type="protein sequence ID" value="KAG6521480.1"/>
    <property type="molecule type" value="Genomic_DNA"/>
</dbReference>
<gene>
    <name evidence="1" type="ORF">ZIOFF_018601</name>
</gene>
<dbReference type="GO" id="GO:0010499">
    <property type="term" value="P:proteasomal ubiquitin-independent protein catabolic process"/>
    <property type="evidence" value="ECO:0007669"/>
    <property type="project" value="TreeGrafter"/>
</dbReference>
<dbReference type="GO" id="GO:0070628">
    <property type="term" value="F:proteasome binding"/>
    <property type="evidence" value="ECO:0007669"/>
    <property type="project" value="InterPro"/>
</dbReference>
<reference evidence="1 2" key="1">
    <citation type="submission" date="2020-08" db="EMBL/GenBank/DDBJ databases">
        <title>Plant Genome Project.</title>
        <authorList>
            <person name="Zhang R.-G."/>
        </authorList>
    </citation>
    <scope>NUCLEOTIDE SEQUENCE [LARGE SCALE GENOMIC DNA]</scope>
    <source>
        <tissue evidence="1">Rhizome</tissue>
    </source>
</reference>
<dbReference type="GO" id="GO:0005829">
    <property type="term" value="C:cytosol"/>
    <property type="evidence" value="ECO:0007669"/>
    <property type="project" value="TreeGrafter"/>
</dbReference>
<protein>
    <submittedName>
        <fullName evidence="1">Uncharacterized protein</fullName>
    </submittedName>
</protein>
<dbReference type="InterPro" id="IPR035309">
    <property type="entry name" value="PSME4"/>
</dbReference>
<proteinExistence type="predicted"/>
<dbReference type="PANTHER" id="PTHR32170:SF3">
    <property type="entry name" value="PROTEASOME ACTIVATOR COMPLEX SUBUNIT 4"/>
    <property type="match status" value="1"/>
</dbReference>
<evidence type="ECO:0000313" key="1">
    <source>
        <dbReference type="EMBL" id="KAG6521480.1"/>
    </source>
</evidence>
<accession>A0A8J5H695</accession>
<dbReference type="PANTHER" id="PTHR32170">
    <property type="entry name" value="PROTEASOME ACTIVATOR COMPLEX SUBUNIT 4"/>
    <property type="match status" value="1"/>
</dbReference>
<comment type="caution">
    <text evidence="1">The sequence shown here is derived from an EMBL/GenBank/DDBJ whole genome shotgun (WGS) entry which is preliminary data.</text>
</comment>
<dbReference type="GO" id="GO:0016504">
    <property type="term" value="F:peptidase activator activity"/>
    <property type="evidence" value="ECO:0007669"/>
    <property type="project" value="InterPro"/>
</dbReference>
<sequence length="381" mass="42550">MIARTRLCLRGSLGLVELDLDLHLDLEREAECMVERGRTDSIDDDIRKDIGHVGIMSDGNSNSEGICSNEVGVGQSAATSGTAEVELSPRLDGGRTPGTATDVCGAGVADLTVVVDRKILVWCFSGFGSGGYGSLEYDKWSSHNQEWNWSQLLQLSLHHSCRPRWTHIDKACMNNTCRSSQSSYNRFCTDDIYLHPRAIELPQKEAWINVLIEGVSELAVNILSINHLESIEINGEETFENASIRTFEINGDVIFFGTLWVFHFLMSSLKSERSSYMLDIILKLLYTVISLQILLNRIMLARRPLSKMLKRWPSLVSKLVLTPTANLQDSKDPKHLVLGCCSVLSTETVSRHLAYLNLTYTAYLCSSHHESLKAQKAIIEV</sequence>
<evidence type="ECO:0000313" key="2">
    <source>
        <dbReference type="Proteomes" id="UP000734854"/>
    </source>
</evidence>
<dbReference type="Proteomes" id="UP000734854">
    <property type="component" value="Unassembled WGS sequence"/>
</dbReference>
<dbReference type="GO" id="GO:0005634">
    <property type="term" value="C:nucleus"/>
    <property type="evidence" value="ECO:0007669"/>
    <property type="project" value="TreeGrafter"/>
</dbReference>
<dbReference type="AlphaFoldDB" id="A0A8J5H695"/>